<reference evidence="2" key="2">
    <citation type="journal article" date="2021" name="PeerJ">
        <title>Extensive microbial diversity within the chicken gut microbiome revealed by metagenomics and culture.</title>
        <authorList>
            <person name="Gilroy R."/>
            <person name="Ravi A."/>
            <person name="Getino M."/>
            <person name="Pursley I."/>
            <person name="Horton D.L."/>
            <person name="Alikhan N.F."/>
            <person name="Baker D."/>
            <person name="Gharbi K."/>
            <person name="Hall N."/>
            <person name="Watson M."/>
            <person name="Adriaenssens E.M."/>
            <person name="Foster-Nyarko E."/>
            <person name="Jarju S."/>
            <person name="Secka A."/>
            <person name="Antonio M."/>
            <person name="Oren A."/>
            <person name="Chaudhuri R.R."/>
            <person name="La Ragione R."/>
            <person name="Hildebrand F."/>
            <person name="Pallen M.J."/>
        </authorList>
    </citation>
    <scope>NUCLEOTIDE SEQUENCE</scope>
    <source>
        <strain evidence="2">14700</strain>
    </source>
</reference>
<dbReference type="AlphaFoldDB" id="A0A9D9ICI0"/>
<protein>
    <recommendedName>
        <fullName evidence="4">SsDNA binding protein</fullName>
    </recommendedName>
</protein>
<gene>
    <name evidence="2" type="ORF">IAA72_08675</name>
</gene>
<feature type="compositionally biased region" description="Polar residues" evidence="1">
    <location>
        <begin position="346"/>
        <end position="356"/>
    </location>
</feature>
<comment type="caution">
    <text evidence="2">The sequence shown here is derived from an EMBL/GenBank/DDBJ whole genome shotgun (WGS) entry which is preliminary data.</text>
</comment>
<sequence length="374" mass="41025">MAYDPNAHQISRTPAEAPAASYQRDANMAPAFAGMTPAVAREVATIQGQIMLAKMFPRNMAEVWKKVEAACSRKKLAENALYQYSRGGTDITGPSIRLAEALINAYGNAKSGFEVIDSNPEYSRVRAYAYDMETNTLQERTFDVEHIRQTKTGRTKLTDPRDIYETVANNASRRERACILALIPGDLQDYAVNLCKTTLEKAVDITPDKIEGLCRGLAKFGVSKTMIEARIQRHIDAITAQQYVWLCSVGTSLKEGVAKVDDFFDRNAKPIGQAEVQASTAKTAEAPKKRAAAKTQQKPVPEAKPEPQAAEDAASSASIDVPDDIWNTAPGTRITEEGELIEESPAESSVDPSTMVTAPEDFQDDSMEDFYDED</sequence>
<organism evidence="2 3">
    <name type="scientific">Candidatus Ornithospirochaeta stercoravium</name>
    <dbReference type="NCBI Taxonomy" id="2840897"/>
    <lineage>
        <taxon>Bacteria</taxon>
        <taxon>Pseudomonadati</taxon>
        <taxon>Spirochaetota</taxon>
        <taxon>Spirochaetia</taxon>
        <taxon>Spirochaetales</taxon>
        <taxon>Spirochaetaceae</taxon>
        <taxon>Spirochaetaceae incertae sedis</taxon>
        <taxon>Candidatus Ornithospirochaeta</taxon>
    </lineage>
</organism>
<evidence type="ECO:0008006" key="4">
    <source>
        <dbReference type="Google" id="ProtNLM"/>
    </source>
</evidence>
<reference evidence="2" key="1">
    <citation type="submission" date="2020-10" db="EMBL/GenBank/DDBJ databases">
        <authorList>
            <person name="Gilroy R."/>
        </authorList>
    </citation>
    <scope>NUCLEOTIDE SEQUENCE</scope>
    <source>
        <strain evidence="2">14700</strain>
    </source>
</reference>
<name>A0A9D9ICI0_9SPIO</name>
<feature type="region of interest" description="Disordered" evidence="1">
    <location>
        <begin position="274"/>
        <end position="374"/>
    </location>
</feature>
<evidence type="ECO:0000256" key="1">
    <source>
        <dbReference type="SAM" id="MobiDB-lite"/>
    </source>
</evidence>
<dbReference type="Proteomes" id="UP000810292">
    <property type="component" value="Unassembled WGS sequence"/>
</dbReference>
<evidence type="ECO:0000313" key="2">
    <source>
        <dbReference type="EMBL" id="MBO8469842.1"/>
    </source>
</evidence>
<feature type="compositionally biased region" description="Acidic residues" evidence="1">
    <location>
        <begin position="361"/>
        <end position="374"/>
    </location>
</feature>
<accession>A0A9D9ICI0</accession>
<evidence type="ECO:0000313" key="3">
    <source>
        <dbReference type="Proteomes" id="UP000810292"/>
    </source>
</evidence>
<proteinExistence type="predicted"/>
<dbReference type="EMBL" id="JADIMF010000145">
    <property type="protein sequence ID" value="MBO8469842.1"/>
    <property type="molecule type" value="Genomic_DNA"/>
</dbReference>